<proteinExistence type="predicted"/>
<dbReference type="InterPro" id="IPR006311">
    <property type="entry name" value="TAT_signal"/>
</dbReference>
<evidence type="ECO:0000313" key="2">
    <source>
        <dbReference type="EMBL" id="GAA5022178.1"/>
    </source>
</evidence>
<keyword evidence="1" id="KW-0732">Signal</keyword>
<sequence length="136" mass="13920">MSIRRTVAATTTVLTLGLATAGAVALAPAASAKGLEVRATGTCSAGVTAKLKAKQDDARIQVEFEVDANRNGQRWNVVLSDNLVVVHRGTATTVAPSGSFTVRKLIANRAGSDVIRATATNPTTGAVCRAALTYPG</sequence>
<feature type="signal peptide" evidence="1">
    <location>
        <begin position="1"/>
        <end position="32"/>
    </location>
</feature>
<accession>A0ABP9J730</accession>
<dbReference type="Proteomes" id="UP001500427">
    <property type="component" value="Unassembled WGS sequence"/>
</dbReference>
<name>A0ABP9J730_9MICO</name>
<evidence type="ECO:0000256" key="1">
    <source>
        <dbReference type="SAM" id="SignalP"/>
    </source>
</evidence>
<dbReference type="PROSITE" id="PS51318">
    <property type="entry name" value="TAT"/>
    <property type="match status" value="1"/>
</dbReference>
<reference evidence="3" key="1">
    <citation type="journal article" date="2019" name="Int. J. Syst. Evol. Microbiol.">
        <title>The Global Catalogue of Microorganisms (GCM) 10K type strain sequencing project: providing services to taxonomists for standard genome sequencing and annotation.</title>
        <authorList>
            <consortium name="The Broad Institute Genomics Platform"/>
            <consortium name="The Broad Institute Genome Sequencing Center for Infectious Disease"/>
            <person name="Wu L."/>
            <person name="Ma J."/>
        </authorList>
    </citation>
    <scope>NUCLEOTIDE SEQUENCE [LARGE SCALE GENOMIC DNA]</scope>
    <source>
        <strain evidence="3">JCM 17687</strain>
    </source>
</reference>
<comment type="caution">
    <text evidence="2">The sequence shown here is derived from an EMBL/GenBank/DDBJ whole genome shotgun (WGS) entry which is preliminary data.</text>
</comment>
<dbReference type="RefSeq" id="WP_345506558.1">
    <property type="nucleotide sequence ID" value="NZ_BAABIW010000009.1"/>
</dbReference>
<evidence type="ECO:0000313" key="3">
    <source>
        <dbReference type="Proteomes" id="UP001500427"/>
    </source>
</evidence>
<gene>
    <name evidence="2" type="ORF">GCM10023258_12190</name>
</gene>
<dbReference type="EMBL" id="BAABIW010000009">
    <property type="protein sequence ID" value="GAA5022178.1"/>
    <property type="molecule type" value="Genomic_DNA"/>
</dbReference>
<organism evidence="2 3">
    <name type="scientific">Terrabacter aeriphilus</name>
    <dbReference type="NCBI Taxonomy" id="515662"/>
    <lineage>
        <taxon>Bacteria</taxon>
        <taxon>Bacillati</taxon>
        <taxon>Actinomycetota</taxon>
        <taxon>Actinomycetes</taxon>
        <taxon>Micrococcales</taxon>
        <taxon>Intrasporangiaceae</taxon>
        <taxon>Terrabacter</taxon>
    </lineage>
</organism>
<protein>
    <submittedName>
        <fullName evidence="2">Uncharacterized protein</fullName>
    </submittedName>
</protein>
<keyword evidence="3" id="KW-1185">Reference proteome</keyword>
<feature type="chain" id="PRO_5045590432" evidence="1">
    <location>
        <begin position="33"/>
        <end position="136"/>
    </location>
</feature>